<accession>A0AA35L4K7</accession>
<dbReference type="AlphaFoldDB" id="A0AA35L4K7"/>
<name>A0AA35L4K7_9SAUR</name>
<dbReference type="Proteomes" id="UP001178461">
    <property type="component" value="Chromosome 13"/>
</dbReference>
<dbReference type="EMBL" id="OX395138">
    <property type="protein sequence ID" value="CAI5789722.1"/>
    <property type="molecule type" value="Genomic_DNA"/>
</dbReference>
<evidence type="ECO:0000313" key="4">
    <source>
        <dbReference type="Proteomes" id="UP001178461"/>
    </source>
</evidence>
<sequence length="178" mass="20221">MSLKQTGGFSCRWLTFWIALSIVEGKYSSLFSGEENQDVTVELATADDESIDNTEFPVECGPRRLTKRSSAFGVPRLSRLDREETDCHILPLTTPTSPTTKARTTTPKTRKANTHRIVAAAAAPRLIYWRPFYLPRQPTFYRAFVPFNRHARHWNGKSVIGMPLWNGKSQSEDSSEEK</sequence>
<reference evidence="3" key="1">
    <citation type="submission" date="2022-12" db="EMBL/GenBank/DDBJ databases">
        <authorList>
            <person name="Alioto T."/>
            <person name="Alioto T."/>
            <person name="Gomez Garrido J."/>
        </authorList>
    </citation>
    <scope>NUCLEOTIDE SEQUENCE</scope>
</reference>
<feature type="region of interest" description="Disordered" evidence="1">
    <location>
        <begin position="90"/>
        <end position="112"/>
    </location>
</feature>
<proteinExistence type="predicted"/>
<keyword evidence="2" id="KW-0732">Signal</keyword>
<evidence type="ECO:0000256" key="1">
    <source>
        <dbReference type="SAM" id="MobiDB-lite"/>
    </source>
</evidence>
<evidence type="ECO:0000313" key="3">
    <source>
        <dbReference type="EMBL" id="CAI5789722.1"/>
    </source>
</evidence>
<feature type="compositionally biased region" description="Low complexity" evidence="1">
    <location>
        <begin position="93"/>
        <end position="107"/>
    </location>
</feature>
<protein>
    <submittedName>
        <fullName evidence="3">Uncharacterized protein</fullName>
    </submittedName>
</protein>
<feature type="signal peptide" evidence="2">
    <location>
        <begin position="1"/>
        <end position="25"/>
    </location>
</feature>
<feature type="chain" id="PRO_5041209178" evidence="2">
    <location>
        <begin position="26"/>
        <end position="178"/>
    </location>
</feature>
<organism evidence="3 4">
    <name type="scientific">Podarcis lilfordi</name>
    <name type="common">Lilford's wall lizard</name>
    <dbReference type="NCBI Taxonomy" id="74358"/>
    <lineage>
        <taxon>Eukaryota</taxon>
        <taxon>Metazoa</taxon>
        <taxon>Chordata</taxon>
        <taxon>Craniata</taxon>
        <taxon>Vertebrata</taxon>
        <taxon>Euteleostomi</taxon>
        <taxon>Lepidosauria</taxon>
        <taxon>Squamata</taxon>
        <taxon>Bifurcata</taxon>
        <taxon>Unidentata</taxon>
        <taxon>Episquamata</taxon>
        <taxon>Laterata</taxon>
        <taxon>Lacertibaenia</taxon>
        <taxon>Lacertidae</taxon>
        <taxon>Podarcis</taxon>
    </lineage>
</organism>
<keyword evidence="4" id="KW-1185">Reference proteome</keyword>
<gene>
    <name evidence="3" type="ORF">PODLI_1B028884</name>
</gene>
<evidence type="ECO:0000256" key="2">
    <source>
        <dbReference type="SAM" id="SignalP"/>
    </source>
</evidence>